<dbReference type="InterPro" id="IPR050545">
    <property type="entry name" value="Mycobact_MmpL"/>
</dbReference>
<name>X0RSF1_9ZZZZ</name>
<evidence type="ECO:0000313" key="9">
    <source>
        <dbReference type="EMBL" id="GAF71693.1"/>
    </source>
</evidence>
<gene>
    <name evidence="9" type="ORF">S01H1_02815</name>
</gene>
<evidence type="ECO:0000256" key="4">
    <source>
        <dbReference type="ARBA" id="ARBA00022692"/>
    </source>
</evidence>
<reference evidence="9" key="1">
    <citation type="journal article" date="2014" name="Front. Microbiol.">
        <title>High frequency of phylogenetically diverse reductive dehalogenase-homologous genes in deep subseafloor sedimentary metagenomes.</title>
        <authorList>
            <person name="Kawai M."/>
            <person name="Futagami T."/>
            <person name="Toyoda A."/>
            <person name="Takaki Y."/>
            <person name="Nishi S."/>
            <person name="Hori S."/>
            <person name="Arai W."/>
            <person name="Tsubouchi T."/>
            <person name="Morono Y."/>
            <person name="Uchiyama I."/>
            <person name="Ito T."/>
            <person name="Fujiyama A."/>
            <person name="Inagaki F."/>
            <person name="Takami H."/>
        </authorList>
    </citation>
    <scope>NUCLEOTIDE SEQUENCE</scope>
    <source>
        <strain evidence="9">Expedition CK06-06</strain>
    </source>
</reference>
<organism evidence="9">
    <name type="scientific">marine sediment metagenome</name>
    <dbReference type="NCBI Taxonomy" id="412755"/>
    <lineage>
        <taxon>unclassified sequences</taxon>
        <taxon>metagenomes</taxon>
        <taxon>ecological metagenomes</taxon>
    </lineage>
</organism>
<feature type="transmembrane region" description="Helical" evidence="7">
    <location>
        <begin position="63"/>
        <end position="83"/>
    </location>
</feature>
<comment type="caution">
    <text evidence="9">The sequence shown here is derived from an EMBL/GenBank/DDBJ whole genome shotgun (WGS) entry which is preliminary data.</text>
</comment>
<dbReference type="Pfam" id="PF03176">
    <property type="entry name" value="MMPL"/>
    <property type="match status" value="1"/>
</dbReference>
<feature type="transmembrane region" description="Helical" evidence="7">
    <location>
        <begin position="89"/>
        <end position="116"/>
    </location>
</feature>
<keyword evidence="4 7" id="KW-0812">Transmembrane</keyword>
<accession>X0RSF1</accession>
<proteinExistence type="inferred from homology"/>
<dbReference type="SUPFAM" id="SSF82866">
    <property type="entry name" value="Multidrug efflux transporter AcrB transmembrane domain"/>
    <property type="match status" value="1"/>
</dbReference>
<dbReference type="PANTHER" id="PTHR33406:SF6">
    <property type="entry name" value="MEMBRANE PROTEIN YDGH-RELATED"/>
    <property type="match status" value="1"/>
</dbReference>
<keyword evidence="3" id="KW-1003">Cell membrane</keyword>
<dbReference type="AlphaFoldDB" id="X0RSF1"/>
<dbReference type="Gene3D" id="1.20.1640.10">
    <property type="entry name" value="Multidrug efflux transporter AcrB transmembrane domain"/>
    <property type="match status" value="1"/>
</dbReference>
<evidence type="ECO:0000256" key="7">
    <source>
        <dbReference type="SAM" id="Phobius"/>
    </source>
</evidence>
<evidence type="ECO:0000256" key="3">
    <source>
        <dbReference type="ARBA" id="ARBA00022475"/>
    </source>
</evidence>
<comment type="subcellular location">
    <subcellularLocation>
        <location evidence="1">Cell membrane</location>
        <topology evidence="1">Multi-pass membrane protein</topology>
    </subcellularLocation>
</comment>
<feature type="transmembrane region" description="Helical" evidence="7">
    <location>
        <begin position="20"/>
        <end position="38"/>
    </location>
</feature>
<keyword evidence="5 7" id="KW-1133">Transmembrane helix</keyword>
<evidence type="ECO:0000256" key="2">
    <source>
        <dbReference type="ARBA" id="ARBA00010157"/>
    </source>
</evidence>
<evidence type="ECO:0000256" key="1">
    <source>
        <dbReference type="ARBA" id="ARBA00004651"/>
    </source>
</evidence>
<comment type="similarity">
    <text evidence="2">Belongs to the resistance-nodulation-cell division (RND) (TC 2.A.6) family. MmpL subfamily.</text>
</comment>
<dbReference type="GO" id="GO:0005886">
    <property type="term" value="C:plasma membrane"/>
    <property type="evidence" value="ECO:0007669"/>
    <property type="project" value="UniProtKB-SubCell"/>
</dbReference>
<feature type="domain" description="Membrane transport protein MMPL" evidence="8">
    <location>
        <begin position="9"/>
        <end position="118"/>
    </location>
</feature>
<keyword evidence="6 7" id="KW-0472">Membrane</keyword>
<evidence type="ECO:0000256" key="6">
    <source>
        <dbReference type="ARBA" id="ARBA00023136"/>
    </source>
</evidence>
<protein>
    <recommendedName>
        <fullName evidence="8">Membrane transport protein MMPL domain-containing protein</fullName>
    </recommendedName>
</protein>
<dbReference type="EMBL" id="BARS01001427">
    <property type="protein sequence ID" value="GAF71693.1"/>
    <property type="molecule type" value="Genomic_DNA"/>
</dbReference>
<dbReference type="PANTHER" id="PTHR33406">
    <property type="entry name" value="MEMBRANE PROTEIN MJ1562-RELATED"/>
    <property type="match status" value="1"/>
</dbReference>
<dbReference type="InterPro" id="IPR004869">
    <property type="entry name" value="MMPL_dom"/>
</dbReference>
<sequence length="146" mass="15733">MFWMLDPAGFAGLDWKVPMFLFTILIAVGEDYNIYLMTRIDEEQVRHGPVEGVTVALQKTGSIISSCGLIMAGTFSSLMAGSLTGMDQLGFALAFGVLLDTFVVRPILVPAYLILLHRGRFGALGRFLGAQPALHADLTPTLDGAD</sequence>
<evidence type="ECO:0000256" key="5">
    <source>
        <dbReference type="ARBA" id="ARBA00022989"/>
    </source>
</evidence>
<evidence type="ECO:0000259" key="8">
    <source>
        <dbReference type="Pfam" id="PF03176"/>
    </source>
</evidence>